<dbReference type="GO" id="GO:0035673">
    <property type="term" value="F:oligopeptide transmembrane transporter activity"/>
    <property type="evidence" value="ECO:0007669"/>
    <property type="project" value="InterPro"/>
</dbReference>
<evidence type="ECO:0000313" key="12">
    <source>
        <dbReference type="Proteomes" id="UP000620104"/>
    </source>
</evidence>
<feature type="region of interest" description="Disordered" evidence="9">
    <location>
        <begin position="35"/>
        <end position="60"/>
    </location>
</feature>
<dbReference type="InterPro" id="IPR004648">
    <property type="entry name" value="Oligpept_transpt"/>
</dbReference>
<accession>A0A8H3TW08</accession>
<feature type="transmembrane region" description="Helical" evidence="10">
    <location>
        <begin position="650"/>
        <end position="671"/>
    </location>
</feature>
<keyword evidence="4 10" id="KW-0812">Transmembrane</keyword>
<keyword evidence="5" id="KW-0571">Peptide transport</keyword>
<evidence type="ECO:0000256" key="4">
    <source>
        <dbReference type="ARBA" id="ARBA00022692"/>
    </source>
</evidence>
<feature type="transmembrane region" description="Helical" evidence="10">
    <location>
        <begin position="522"/>
        <end position="542"/>
    </location>
</feature>
<feature type="transmembrane region" description="Helical" evidence="10">
    <location>
        <begin position="677"/>
        <end position="701"/>
    </location>
</feature>
<comment type="subcellular location">
    <subcellularLocation>
        <location evidence="1">Membrane</location>
        <topology evidence="1">Multi-pass membrane protein</topology>
    </subcellularLocation>
</comment>
<feature type="transmembrane region" description="Helical" evidence="10">
    <location>
        <begin position="915"/>
        <end position="938"/>
    </location>
</feature>
<dbReference type="Proteomes" id="UP000620104">
    <property type="component" value="Unassembled WGS sequence"/>
</dbReference>
<dbReference type="InterPro" id="IPR004813">
    <property type="entry name" value="OPT"/>
</dbReference>
<keyword evidence="7 10" id="KW-1133">Transmembrane helix</keyword>
<dbReference type="GO" id="GO:0015031">
    <property type="term" value="P:protein transport"/>
    <property type="evidence" value="ECO:0007669"/>
    <property type="project" value="UniProtKB-KW"/>
</dbReference>
<gene>
    <name evidence="11" type="ORF">NliqN6_4496</name>
</gene>
<feature type="transmembrane region" description="Helical" evidence="10">
    <location>
        <begin position="386"/>
        <end position="405"/>
    </location>
</feature>
<evidence type="ECO:0000313" key="11">
    <source>
        <dbReference type="EMBL" id="GHJ88094.1"/>
    </source>
</evidence>
<feature type="region of interest" description="Disordered" evidence="9">
    <location>
        <begin position="105"/>
        <end position="216"/>
    </location>
</feature>
<comment type="similarity">
    <text evidence="2">Belongs to the oligopeptide OPT transporter family.</text>
</comment>
<keyword evidence="3" id="KW-0813">Transport</keyword>
<evidence type="ECO:0000256" key="3">
    <source>
        <dbReference type="ARBA" id="ARBA00022448"/>
    </source>
</evidence>
<dbReference type="NCBIfam" id="TIGR00727">
    <property type="entry name" value="ISP4_OPT"/>
    <property type="match status" value="1"/>
</dbReference>
<dbReference type="Pfam" id="PF03169">
    <property type="entry name" value="OPT"/>
    <property type="match status" value="1"/>
</dbReference>
<feature type="transmembrane region" description="Helical" evidence="10">
    <location>
        <begin position="761"/>
        <end position="778"/>
    </location>
</feature>
<reference evidence="11" key="1">
    <citation type="submission" date="2020-07" db="EMBL/GenBank/DDBJ databases">
        <title>Draft Genome Sequence of a Deep-Sea Yeast, Naganishia (Cryptococcus) liquefaciens strain N6.</title>
        <authorList>
            <person name="Han Y.W."/>
            <person name="Kajitani R."/>
            <person name="Morimoto H."/>
            <person name="Parhat M."/>
            <person name="Tsubouchi H."/>
            <person name="Bakenova O."/>
            <person name="Ogata M."/>
            <person name="Argunhan B."/>
            <person name="Aoki R."/>
            <person name="Kajiwara S."/>
            <person name="Itoh T."/>
            <person name="Iwasaki H."/>
        </authorList>
    </citation>
    <scope>NUCLEOTIDE SEQUENCE</scope>
    <source>
        <strain evidence="11">N6</strain>
    </source>
</reference>
<sequence length="968" mass="108177">MAFRSAVGATIKAGNLYIAGAADYDDTNTRATDHCWEGSKSGSRTAVSGSPARESRTAPLSQETVPLDTFQPDRQQCEGIIEESYSSAEDEDVFAFERPITAAPKINNLADREPSSQSTTEIPAQDDAANPDPDHTRRPSIFSNRQSLISASSYFGTTEGDLTPGTSSPGASTTSFAKRTAKSGHRLRRLLQREKLDVIPGSREGSQGLTARAVDSTIPDGRMTRVDRLDNMIRQWHSEQGVEEPHFENGQEEDSPYEEVRASVSNMDDPEMPALTWRVWVLGLFFLVLRSGLETVFQFRSPSASFPLFAIQLFAYPLGKLLAWTMPFKRFTFPDILGALTLDLNPGPFNIKENTLIIIMGSMTICPSLHATTAAKLYLGANLDGGFLTLFTLGAELIGFGMAGLGQRVLVEPASMIWPYNLVIATFLNTFHAEEDLQPRQMSRFKFFVIACFGAFAYYFLPGFLFTALSYFSWICWIKPESRIVNQLFGVATGLGMSIFTFDWMQILYIGSPLMIPWWAQANAIVGFVICYWVICPILYYYNVWYTAYMPISTGAIMDRYGKPYNITSILHQTSVWELDEEAYHAYSPIFISASFSITYAVAFALSTAVIVHTLLHHGPHIWRGLRKRQVEAADVHAKLMRSYASVPPWWFSILAVSGGLFSVIAIELFLRTEYPVYMLLVSFLIPLIYFFPSAFLMATASQSLAINVMSQLLPGYLVSGNAVVNMLSKSYSLQTLLTSGQILQDMKLGHYMKIPPQTTFIVQCVAIICSLLTQIAVKEALFFNISDMCSRSQRESFTCPWTATWYRSGIIWGSIGPEKIFGNGALYHPVVYAAVAGSILPIPFWLLARKYRRSMWTMVHFGVMLNSLLATPPSTGINYTSFLLVGFLFQYLIRRRAAGWWSRFNYTLSAALDLGTLLSVLFIFLTLGVPGISLQWWGNGVYRKTYDWAGVAHREVPSEGFGPDQWK</sequence>
<comment type="caution">
    <text evidence="11">The sequence shown here is derived from an EMBL/GenBank/DDBJ whole genome shotgun (WGS) entry which is preliminary data.</text>
</comment>
<feature type="transmembrane region" description="Helical" evidence="10">
    <location>
        <begin position="417"/>
        <end position="433"/>
    </location>
</feature>
<evidence type="ECO:0000256" key="2">
    <source>
        <dbReference type="ARBA" id="ARBA00008807"/>
    </source>
</evidence>
<evidence type="ECO:0000256" key="9">
    <source>
        <dbReference type="SAM" id="MobiDB-lite"/>
    </source>
</evidence>
<feature type="compositionally biased region" description="Basic residues" evidence="9">
    <location>
        <begin position="179"/>
        <end position="190"/>
    </location>
</feature>
<feature type="transmembrane region" description="Helical" evidence="10">
    <location>
        <begin position="877"/>
        <end position="894"/>
    </location>
</feature>
<evidence type="ECO:0000256" key="6">
    <source>
        <dbReference type="ARBA" id="ARBA00022927"/>
    </source>
</evidence>
<dbReference type="OrthoDB" id="9986677at2759"/>
<evidence type="ECO:0000256" key="10">
    <source>
        <dbReference type="SAM" id="Phobius"/>
    </source>
</evidence>
<organism evidence="11 12">
    <name type="scientific">Naganishia liquefaciens</name>
    <dbReference type="NCBI Taxonomy" id="104408"/>
    <lineage>
        <taxon>Eukaryota</taxon>
        <taxon>Fungi</taxon>
        <taxon>Dikarya</taxon>
        <taxon>Basidiomycota</taxon>
        <taxon>Agaricomycotina</taxon>
        <taxon>Tremellomycetes</taxon>
        <taxon>Filobasidiales</taxon>
        <taxon>Filobasidiaceae</taxon>
        <taxon>Naganishia</taxon>
    </lineage>
</organism>
<dbReference type="GO" id="GO:0016020">
    <property type="term" value="C:membrane"/>
    <property type="evidence" value="ECO:0007669"/>
    <property type="project" value="UniProtKB-SubCell"/>
</dbReference>
<feature type="transmembrane region" description="Helical" evidence="10">
    <location>
        <begin position="445"/>
        <end position="472"/>
    </location>
</feature>
<feature type="transmembrane region" description="Helical" evidence="10">
    <location>
        <begin position="305"/>
        <end position="324"/>
    </location>
</feature>
<feature type="transmembrane region" description="Helical" evidence="10">
    <location>
        <begin position="275"/>
        <end position="293"/>
    </location>
</feature>
<feature type="transmembrane region" description="Helical" evidence="10">
    <location>
        <begin position="590"/>
        <end position="616"/>
    </location>
</feature>
<dbReference type="EMBL" id="BLZA01000028">
    <property type="protein sequence ID" value="GHJ88094.1"/>
    <property type="molecule type" value="Genomic_DNA"/>
</dbReference>
<dbReference type="AlphaFoldDB" id="A0A8H3TW08"/>
<feature type="transmembrane region" description="Helical" evidence="10">
    <location>
        <begin position="827"/>
        <end position="848"/>
    </location>
</feature>
<keyword evidence="12" id="KW-1185">Reference proteome</keyword>
<keyword evidence="6" id="KW-0653">Protein transport</keyword>
<evidence type="ECO:0000256" key="5">
    <source>
        <dbReference type="ARBA" id="ARBA00022856"/>
    </source>
</evidence>
<proteinExistence type="inferred from homology"/>
<dbReference type="NCBIfam" id="TIGR00728">
    <property type="entry name" value="OPT_sfam"/>
    <property type="match status" value="1"/>
</dbReference>
<evidence type="ECO:0000256" key="1">
    <source>
        <dbReference type="ARBA" id="ARBA00004141"/>
    </source>
</evidence>
<dbReference type="PANTHER" id="PTHR22601">
    <property type="entry name" value="ISP4 LIKE PROTEIN"/>
    <property type="match status" value="1"/>
</dbReference>
<feature type="compositionally biased region" description="Low complexity" evidence="9">
    <location>
        <begin position="163"/>
        <end position="175"/>
    </location>
</feature>
<feature type="compositionally biased region" description="Polar residues" evidence="9">
    <location>
        <begin position="141"/>
        <end position="156"/>
    </location>
</feature>
<feature type="transmembrane region" description="Helical" evidence="10">
    <location>
        <begin position="484"/>
        <end position="510"/>
    </location>
</feature>
<name>A0A8H3TW08_9TREE</name>
<keyword evidence="8 10" id="KW-0472">Membrane</keyword>
<evidence type="ECO:0000256" key="8">
    <source>
        <dbReference type="ARBA" id="ARBA00023136"/>
    </source>
</evidence>
<protein>
    <submittedName>
        <fullName evidence="11">Uncharacterized protein</fullName>
    </submittedName>
</protein>
<evidence type="ECO:0000256" key="7">
    <source>
        <dbReference type="ARBA" id="ARBA00022989"/>
    </source>
</evidence>